<evidence type="ECO:0000313" key="6">
    <source>
        <dbReference type="EMBL" id="MFC4304569.1"/>
    </source>
</evidence>
<evidence type="ECO:0000259" key="4">
    <source>
        <dbReference type="PROSITE" id="PS51071"/>
    </source>
</evidence>
<dbReference type="RefSeq" id="WP_204604764.1">
    <property type="nucleotide sequence ID" value="NZ_JBHSED010000029.1"/>
</dbReference>
<dbReference type="Gene3D" id="1.10.10.10">
    <property type="entry name" value="Winged helix-like DNA-binding domain superfamily/Winged helix DNA-binding domain"/>
    <property type="match status" value="1"/>
</dbReference>
<dbReference type="SUPFAM" id="SSF46689">
    <property type="entry name" value="Homeodomain-like"/>
    <property type="match status" value="1"/>
</dbReference>
<evidence type="ECO:0000259" key="5">
    <source>
        <dbReference type="PROSITE" id="PS51464"/>
    </source>
</evidence>
<dbReference type="Proteomes" id="UP001595755">
    <property type="component" value="Unassembled WGS sequence"/>
</dbReference>
<dbReference type="CDD" id="cd05013">
    <property type="entry name" value="SIS_RpiR"/>
    <property type="match status" value="1"/>
</dbReference>
<protein>
    <submittedName>
        <fullName evidence="6">MurR/RpiR family transcriptional regulator</fullName>
    </submittedName>
</protein>
<accession>A0ABV8SDG8</accession>
<dbReference type="Pfam" id="PF01380">
    <property type="entry name" value="SIS"/>
    <property type="match status" value="1"/>
</dbReference>
<keyword evidence="1" id="KW-0805">Transcription regulation</keyword>
<dbReference type="InterPro" id="IPR047640">
    <property type="entry name" value="RpiR-like"/>
</dbReference>
<feature type="domain" description="HTH rpiR-type" evidence="4">
    <location>
        <begin position="2"/>
        <end position="78"/>
    </location>
</feature>
<sequence length="279" mass="30646">MEGGLIRLRAILNVLTPSERKIAQYIVDHPEQIVQASVAQLSEWSGGSSAAIIRLCKSLGVSGFQELKLKVAGDLIGQNKLEYNEIQPYDSMQSIINSVSANHIQSIEDTMKILDPELIEKAVEAILRANRVFFYGMGASNLIATDAQYKFLRINKTCFSFGDPHIQLSSATTLKEDDTVIGISYSGETEHVVSCLKLAQARGATTISITKLGNNSLCEYSHIPLMTSSTENEIRSGATSSRITQLNVIDILYLGVVSRNYDASITYLEKSRRAVHGKE</sequence>
<organism evidence="6 7">
    <name type="scientific">Cohnella boryungensis</name>
    <dbReference type="NCBI Taxonomy" id="768479"/>
    <lineage>
        <taxon>Bacteria</taxon>
        <taxon>Bacillati</taxon>
        <taxon>Bacillota</taxon>
        <taxon>Bacilli</taxon>
        <taxon>Bacillales</taxon>
        <taxon>Paenibacillaceae</taxon>
        <taxon>Cohnella</taxon>
    </lineage>
</organism>
<keyword evidence="7" id="KW-1185">Reference proteome</keyword>
<evidence type="ECO:0000256" key="2">
    <source>
        <dbReference type="ARBA" id="ARBA00023125"/>
    </source>
</evidence>
<dbReference type="InterPro" id="IPR001347">
    <property type="entry name" value="SIS_dom"/>
</dbReference>
<dbReference type="InterPro" id="IPR035472">
    <property type="entry name" value="RpiR-like_SIS"/>
</dbReference>
<gene>
    <name evidence="6" type="ORF">ACFO1S_14160</name>
</gene>
<feature type="domain" description="SIS" evidence="5">
    <location>
        <begin position="122"/>
        <end position="262"/>
    </location>
</feature>
<dbReference type="EMBL" id="JBHSED010000029">
    <property type="protein sequence ID" value="MFC4304569.1"/>
    <property type="molecule type" value="Genomic_DNA"/>
</dbReference>
<keyword evidence="3" id="KW-0804">Transcription</keyword>
<evidence type="ECO:0000313" key="7">
    <source>
        <dbReference type="Proteomes" id="UP001595755"/>
    </source>
</evidence>
<dbReference type="SUPFAM" id="SSF53697">
    <property type="entry name" value="SIS domain"/>
    <property type="match status" value="1"/>
</dbReference>
<evidence type="ECO:0000256" key="3">
    <source>
        <dbReference type="ARBA" id="ARBA00023163"/>
    </source>
</evidence>
<dbReference type="Gene3D" id="3.40.50.10490">
    <property type="entry name" value="Glucose-6-phosphate isomerase like protein, domain 1"/>
    <property type="match status" value="1"/>
</dbReference>
<dbReference type="Pfam" id="PF01418">
    <property type="entry name" value="HTH_6"/>
    <property type="match status" value="1"/>
</dbReference>
<proteinExistence type="predicted"/>
<dbReference type="PANTHER" id="PTHR30514:SF10">
    <property type="entry name" value="MURR_RPIR FAMILY TRANSCRIPTIONAL REGULATOR"/>
    <property type="match status" value="1"/>
</dbReference>
<name>A0ABV8SDG8_9BACL</name>
<dbReference type="PANTHER" id="PTHR30514">
    <property type="entry name" value="GLUCOKINASE"/>
    <property type="match status" value="1"/>
</dbReference>
<reference evidence="7" key="1">
    <citation type="journal article" date="2019" name="Int. J. Syst. Evol. Microbiol.">
        <title>The Global Catalogue of Microorganisms (GCM) 10K type strain sequencing project: providing services to taxonomists for standard genome sequencing and annotation.</title>
        <authorList>
            <consortium name="The Broad Institute Genomics Platform"/>
            <consortium name="The Broad Institute Genome Sequencing Center for Infectious Disease"/>
            <person name="Wu L."/>
            <person name="Ma J."/>
        </authorList>
    </citation>
    <scope>NUCLEOTIDE SEQUENCE [LARGE SCALE GENOMIC DNA]</scope>
    <source>
        <strain evidence="7">CGMCC 4.1641</strain>
    </source>
</reference>
<dbReference type="InterPro" id="IPR046348">
    <property type="entry name" value="SIS_dom_sf"/>
</dbReference>
<dbReference type="PROSITE" id="PS51071">
    <property type="entry name" value="HTH_RPIR"/>
    <property type="match status" value="1"/>
</dbReference>
<evidence type="ECO:0000256" key="1">
    <source>
        <dbReference type="ARBA" id="ARBA00023015"/>
    </source>
</evidence>
<keyword evidence="2" id="KW-0238">DNA-binding</keyword>
<comment type="caution">
    <text evidence="6">The sequence shown here is derived from an EMBL/GenBank/DDBJ whole genome shotgun (WGS) entry which is preliminary data.</text>
</comment>
<dbReference type="InterPro" id="IPR036388">
    <property type="entry name" value="WH-like_DNA-bd_sf"/>
</dbReference>
<dbReference type="InterPro" id="IPR009057">
    <property type="entry name" value="Homeodomain-like_sf"/>
</dbReference>
<dbReference type="InterPro" id="IPR000281">
    <property type="entry name" value="HTH_RpiR"/>
</dbReference>
<dbReference type="PROSITE" id="PS51464">
    <property type="entry name" value="SIS"/>
    <property type="match status" value="1"/>
</dbReference>